<protein>
    <submittedName>
        <fullName evidence="2">GCN5-related N-acetyltransferase</fullName>
    </submittedName>
</protein>
<dbReference type="InterPro" id="IPR000182">
    <property type="entry name" value="GNAT_dom"/>
</dbReference>
<proteinExistence type="predicted"/>
<feature type="domain" description="N-acetyltransferase" evidence="1">
    <location>
        <begin position="140"/>
        <end position="283"/>
    </location>
</feature>
<dbReference type="InterPro" id="IPR025289">
    <property type="entry name" value="DUF4081"/>
</dbReference>
<dbReference type="Gene3D" id="3.40.630.30">
    <property type="match status" value="1"/>
</dbReference>
<keyword evidence="3" id="KW-1185">Reference proteome</keyword>
<dbReference type="PROSITE" id="PS51186">
    <property type="entry name" value="GNAT"/>
    <property type="match status" value="1"/>
</dbReference>
<dbReference type="HOGENOM" id="CLU_086566_0_0_11"/>
<dbReference type="Proteomes" id="UP000000376">
    <property type="component" value="Chromosome"/>
</dbReference>
<organism evidence="2 3">
    <name type="scientific">Arcanobacterium haemolyticum (strain ATCC 9345 / DSM 20595 / CCM 5947 / CCUG 17215 / LMG 16163 / NBRC 15585 / NCTC 8452 / 11018)</name>
    <dbReference type="NCBI Taxonomy" id="644284"/>
    <lineage>
        <taxon>Bacteria</taxon>
        <taxon>Bacillati</taxon>
        <taxon>Actinomycetota</taxon>
        <taxon>Actinomycetes</taxon>
        <taxon>Actinomycetales</taxon>
        <taxon>Actinomycetaceae</taxon>
        <taxon>Arcanobacterium</taxon>
    </lineage>
</organism>
<dbReference type="OrthoDB" id="5241264at2"/>
<dbReference type="Pfam" id="PF13312">
    <property type="entry name" value="DUF4081"/>
    <property type="match status" value="1"/>
</dbReference>
<dbReference type="EMBL" id="CP002045">
    <property type="protein sequence ID" value="ADH92344.1"/>
    <property type="molecule type" value="Genomic_DNA"/>
</dbReference>
<evidence type="ECO:0000313" key="3">
    <source>
        <dbReference type="Proteomes" id="UP000000376"/>
    </source>
</evidence>
<reference evidence="2 3" key="1">
    <citation type="journal article" date="2010" name="Stand. Genomic Sci.">
        <title>Complete genome sequence of Arcanobacterium haemolyticum type strain (11018).</title>
        <authorList>
            <person name="Yasawong M."/>
            <person name="Teshima H."/>
            <person name="Lapidus A."/>
            <person name="Nolan M."/>
            <person name="Lucas S."/>
            <person name="Glavina Del Rio T."/>
            <person name="Tice H."/>
            <person name="Cheng J."/>
            <person name="Bruce D."/>
            <person name="Detter C."/>
            <person name="Tapia R."/>
            <person name="Han C."/>
            <person name="Goodwin L."/>
            <person name="Pitluck S."/>
            <person name="Liolios K."/>
            <person name="Ivanova N."/>
            <person name="Mavromatis K."/>
            <person name="Mikhailova N."/>
            <person name="Pati A."/>
            <person name="Chen A."/>
            <person name="Palaniappan K."/>
            <person name="Land M."/>
            <person name="Hauser L."/>
            <person name="Chang Y."/>
            <person name="Jeffries C."/>
            <person name="Rohde M."/>
            <person name="Sikorski J."/>
            <person name="Pukall R."/>
            <person name="Goker M."/>
            <person name="Woyke T."/>
            <person name="Bristow J."/>
            <person name="Eisen J."/>
            <person name="Markowitz V."/>
            <person name="Hugenholtz P."/>
            <person name="Kyrpides N."/>
            <person name="Klenk H."/>
        </authorList>
    </citation>
    <scope>NUCLEOTIDE SEQUENCE [LARGE SCALE GENOMIC DNA]</scope>
    <source>
        <strain evidence="3">ATCC 9345 / DSM 20595 / CCUG 17215 / LMG 16163 / NBRC 15585 / NCTC 8452 / 11018</strain>
    </source>
</reference>
<name>D7BN45_ARCHD</name>
<dbReference type="STRING" id="644284.Arch_0608"/>
<dbReference type="SUPFAM" id="SSF55729">
    <property type="entry name" value="Acyl-CoA N-acyltransferases (Nat)"/>
    <property type="match status" value="1"/>
</dbReference>
<dbReference type="eggNOG" id="COG3393">
    <property type="taxonomic scope" value="Bacteria"/>
</dbReference>
<dbReference type="KEGG" id="ahe:Arch_0608"/>
<gene>
    <name evidence="2" type="ordered locus">Arch_0608</name>
</gene>
<accession>D7BN45</accession>
<dbReference type="InterPro" id="IPR016181">
    <property type="entry name" value="Acyl_CoA_acyltransferase"/>
</dbReference>
<sequence length="283" mass="30991">MIWPLRRQGHLRRLVSSDSEAARDFLNREPVESILARVAIEARTRRPAHAVGIAAADGRIQSLCWVGANIIPLGFDEAGLDQLATYVRKHDRIANSIVGPADQVLGLWERIQEHYAPPRDIREHQLSMVWGRTPHCVPDLDVRPAQLGEGTLVVPASVSMFIEEVGYDPTIYGPAYAQRVHTLVREGRTFLKMGEHGGQPRVDFKADIGALAGGVAQIQGVWVHPDLRGHGIAAPAMAHVAHLATAIAPTISLYVNDYNIAAVRTYEKAGFDVVGEYATILLT</sequence>
<dbReference type="RefSeq" id="WP_013169842.1">
    <property type="nucleotide sequence ID" value="NC_014218.1"/>
</dbReference>
<dbReference type="Pfam" id="PF00583">
    <property type="entry name" value="Acetyltransf_1"/>
    <property type="match status" value="1"/>
</dbReference>
<evidence type="ECO:0000313" key="2">
    <source>
        <dbReference type="EMBL" id="ADH92344.1"/>
    </source>
</evidence>
<dbReference type="AlphaFoldDB" id="D7BN45"/>
<dbReference type="GO" id="GO:0016747">
    <property type="term" value="F:acyltransferase activity, transferring groups other than amino-acyl groups"/>
    <property type="evidence" value="ECO:0007669"/>
    <property type="project" value="InterPro"/>
</dbReference>
<evidence type="ECO:0000259" key="1">
    <source>
        <dbReference type="PROSITE" id="PS51186"/>
    </source>
</evidence>